<dbReference type="GO" id="GO:0055085">
    <property type="term" value="P:transmembrane transport"/>
    <property type="evidence" value="ECO:0007669"/>
    <property type="project" value="UniProtKB-ARBA"/>
</dbReference>
<dbReference type="InterPro" id="IPR027417">
    <property type="entry name" value="P-loop_NTPase"/>
</dbReference>
<name>A0A927J969_9ACTN</name>
<evidence type="ECO:0000256" key="2">
    <source>
        <dbReference type="ARBA" id="ARBA00022448"/>
    </source>
</evidence>
<organism evidence="6 7">
    <name type="scientific">Lolliginicoccus lacisalsi</name>
    <dbReference type="NCBI Taxonomy" id="2742202"/>
    <lineage>
        <taxon>Bacteria</taxon>
        <taxon>Bacillati</taxon>
        <taxon>Actinomycetota</taxon>
        <taxon>Actinomycetes</taxon>
        <taxon>Mycobacteriales</taxon>
        <taxon>Hoyosellaceae</taxon>
        <taxon>Lolliginicoccus</taxon>
    </lineage>
</organism>
<dbReference type="GO" id="GO:0005524">
    <property type="term" value="F:ATP binding"/>
    <property type="evidence" value="ECO:0007669"/>
    <property type="project" value="UniProtKB-KW"/>
</dbReference>
<keyword evidence="4 6" id="KW-0067">ATP-binding</keyword>
<evidence type="ECO:0000313" key="6">
    <source>
        <dbReference type="EMBL" id="MBD8504913.1"/>
    </source>
</evidence>
<gene>
    <name evidence="6" type="ORF">HT102_00230</name>
</gene>
<evidence type="ECO:0000259" key="5">
    <source>
        <dbReference type="PROSITE" id="PS50893"/>
    </source>
</evidence>
<keyword evidence="2" id="KW-0813">Transport</keyword>
<dbReference type="PANTHER" id="PTHR43776:SF7">
    <property type="entry name" value="D,D-DIPEPTIDE TRANSPORT ATP-BINDING PROTEIN DDPF-RELATED"/>
    <property type="match status" value="1"/>
</dbReference>
<evidence type="ECO:0000256" key="1">
    <source>
        <dbReference type="ARBA" id="ARBA00005417"/>
    </source>
</evidence>
<feature type="domain" description="ABC transporter" evidence="5">
    <location>
        <begin position="2"/>
        <end position="212"/>
    </location>
</feature>
<sequence length="213" mass="22883">MWSARRISVDYPGTPVLEDVSIDIAPGEIVGLGGPSGCGKTTLARAMLGLRAPHRGTISLDGHDIRSAPRGSLAMLFQAPRSATNPRHTLRRIIDEPQRIRAPRGARARSSIEETAATAGLTPDLLDRYPHEVSDGQLQRACLARALVQRPRYLVCDEATAMLDPVTTATLARQLVDHAREHHMGILLISHDIALLGAVADRALSLPAPGPAR</sequence>
<comment type="similarity">
    <text evidence="1">Belongs to the ABC transporter superfamily.</text>
</comment>
<dbReference type="CDD" id="cd03257">
    <property type="entry name" value="ABC_NikE_OppD_transporters"/>
    <property type="match status" value="1"/>
</dbReference>
<evidence type="ECO:0000256" key="3">
    <source>
        <dbReference type="ARBA" id="ARBA00022741"/>
    </source>
</evidence>
<comment type="caution">
    <text evidence="6">The sequence shown here is derived from an EMBL/GenBank/DDBJ whole genome shotgun (WGS) entry which is preliminary data.</text>
</comment>
<keyword evidence="3" id="KW-0547">Nucleotide-binding</keyword>
<dbReference type="PROSITE" id="PS50893">
    <property type="entry name" value="ABC_TRANSPORTER_2"/>
    <property type="match status" value="1"/>
</dbReference>
<keyword evidence="7" id="KW-1185">Reference proteome</keyword>
<dbReference type="SMART" id="SM00382">
    <property type="entry name" value="AAA"/>
    <property type="match status" value="1"/>
</dbReference>
<dbReference type="Gene3D" id="3.40.50.300">
    <property type="entry name" value="P-loop containing nucleotide triphosphate hydrolases"/>
    <property type="match status" value="1"/>
</dbReference>
<protein>
    <submittedName>
        <fullName evidence="6">ABC transporter ATP-binding protein</fullName>
    </submittedName>
</protein>
<dbReference type="AlphaFoldDB" id="A0A927J969"/>
<dbReference type="RefSeq" id="WP_192037414.1">
    <property type="nucleotide sequence ID" value="NZ_JACYWE010000001.1"/>
</dbReference>
<dbReference type="PANTHER" id="PTHR43776">
    <property type="entry name" value="TRANSPORT ATP-BINDING PROTEIN"/>
    <property type="match status" value="1"/>
</dbReference>
<evidence type="ECO:0000313" key="7">
    <source>
        <dbReference type="Proteomes" id="UP000642993"/>
    </source>
</evidence>
<dbReference type="Proteomes" id="UP000642993">
    <property type="component" value="Unassembled WGS sequence"/>
</dbReference>
<proteinExistence type="inferred from homology"/>
<dbReference type="Pfam" id="PF00005">
    <property type="entry name" value="ABC_tran"/>
    <property type="match status" value="1"/>
</dbReference>
<accession>A0A927J969</accession>
<dbReference type="GO" id="GO:0016887">
    <property type="term" value="F:ATP hydrolysis activity"/>
    <property type="evidence" value="ECO:0007669"/>
    <property type="project" value="InterPro"/>
</dbReference>
<dbReference type="InterPro" id="IPR003593">
    <property type="entry name" value="AAA+_ATPase"/>
</dbReference>
<dbReference type="InterPro" id="IPR003439">
    <property type="entry name" value="ABC_transporter-like_ATP-bd"/>
</dbReference>
<dbReference type="EMBL" id="JACYWE010000001">
    <property type="protein sequence ID" value="MBD8504913.1"/>
    <property type="molecule type" value="Genomic_DNA"/>
</dbReference>
<dbReference type="SUPFAM" id="SSF52540">
    <property type="entry name" value="P-loop containing nucleoside triphosphate hydrolases"/>
    <property type="match status" value="1"/>
</dbReference>
<reference evidence="6" key="1">
    <citation type="submission" date="2020-09" db="EMBL/GenBank/DDBJ databases">
        <title>Hoyosella lacisalsi sp. nov., a halotolerant actinobacterium isolated from soil of Lake Gudzhirganskoe.</title>
        <authorList>
            <person name="Yang Q."/>
            <person name="Guo P.Y."/>
            <person name="Liu S.W."/>
            <person name="Li F.N."/>
            <person name="Sun C.H."/>
        </authorList>
    </citation>
    <scope>NUCLEOTIDE SEQUENCE</scope>
    <source>
        <strain evidence="6">G463</strain>
    </source>
</reference>
<evidence type="ECO:0000256" key="4">
    <source>
        <dbReference type="ARBA" id="ARBA00022840"/>
    </source>
</evidence>
<dbReference type="InterPro" id="IPR050319">
    <property type="entry name" value="ABC_transp_ATP-bind"/>
</dbReference>